<organism evidence="1 2">
    <name type="scientific">Ataeniobius toweri</name>
    <dbReference type="NCBI Taxonomy" id="208326"/>
    <lineage>
        <taxon>Eukaryota</taxon>
        <taxon>Metazoa</taxon>
        <taxon>Chordata</taxon>
        <taxon>Craniata</taxon>
        <taxon>Vertebrata</taxon>
        <taxon>Euteleostomi</taxon>
        <taxon>Actinopterygii</taxon>
        <taxon>Neopterygii</taxon>
        <taxon>Teleostei</taxon>
        <taxon>Neoteleostei</taxon>
        <taxon>Acanthomorphata</taxon>
        <taxon>Ovalentaria</taxon>
        <taxon>Atherinomorphae</taxon>
        <taxon>Cyprinodontiformes</taxon>
        <taxon>Goodeidae</taxon>
        <taxon>Ataeniobius</taxon>
    </lineage>
</organism>
<keyword evidence="2" id="KW-1185">Reference proteome</keyword>
<name>A0ABU7CFF1_9TELE</name>
<gene>
    <name evidence="1" type="ORF">ATANTOWER_008258</name>
</gene>
<dbReference type="Proteomes" id="UP001345963">
    <property type="component" value="Unassembled WGS sequence"/>
</dbReference>
<evidence type="ECO:0000313" key="2">
    <source>
        <dbReference type="Proteomes" id="UP001345963"/>
    </source>
</evidence>
<comment type="caution">
    <text evidence="1">The sequence shown here is derived from an EMBL/GenBank/DDBJ whole genome shotgun (WGS) entry which is preliminary data.</text>
</comment>
<protein>
    <submittedName>
        <fullName evidence="1">Uncharacterized protein</fullName>
    </submittedName>
</protein>
<reference evidence="1 2" key="1">
    <citation type="submission" date="2021-07" db="EMBL/GenBank/DDBJ databases">
        <authorList>
            <person name="Palmer J.M."/>
        </authorList>
    </citation>
    <scope>NUCLEOTIDE SEQUENCE [LARGE SCALE GENOMIC DNA]</scope>
    <source>
        <strain evidence="1 2">AT_MEX2019</strain>
        <tissue evidence="1">Muscle</tissue>
    </source>
</reference>
<sequence>MCRVLPVLGRRPRVLCRRRGTMDSAPKRYPEVLLDQRFCGLLCILCLLKPPHGLSGSLVLVALDVFVHAKEEFILSNVAGYMRAQYEGLLPSQGHCYQPSTGYMLIHEE</sequence>
<dbReference type="EMBL" id="JAHUTI010090493">
    <property type="protein sequence ID" value="MED6261663.1"/>
    <property type="molecule type" value="Genomic_DNA"/>
</dbReference>
<evidence type="ECO:0000313" key="1">
    <source>
        <dbReference type="EMBL" id="MED6261663.1"/>
    </source>
</evidence>
<accession>A0ABU7CFF1</accession>
<proteinExistence type="predicted"/>